<keyword evidence="1" id="KW-0560">Oxidoreductase</keyword>
<dbReference type="SUPFAM" id="SSF56327">
    <property type="entry name" value="LDH C-terminal domain-like"/>
    <property type="match status" value="1"/>
</dbReference>
<evidence type="ECO:0000313" key="2">
    <source>
        <dbReference type="EMBL" id="KAL0832589.1"/>
    </source>
</evidence>
<protein>
    <recommendedName>
        <fullName evidence="6">Malate dehydrogenase 1B</fullName>
    </recommendedName>
</protein>
<dbReference type="Gene3D" id="3.40.50.720">
    <property type="entry name" value="NAD(P)-binding Rossmann-like Domain"/>
    <property type="match status" value="1"/>
</dbReference>
<dbReference type="EMBL" id="JBEDNZ010000010">
    <property type="protein sequence ID" value="KAL0832589.1"/>
    <property type="molecule type" value="Genomic_DNA"/>
</dbReference>
<evidence type="ECO:0008006" key="6">
    <source>
        <dbReference type="Google" id="ProtNLM"/>
    </source>
</evidence>
<dbReference type="EMBL" id="JBEUOH010000010">
    <property type="protein sequence ID" value="KAL0882186.1"/>
    <property type="molecule type" value="Genomic_DNA"/>
</dbReference>
<dbReference type="InterPro" id="IPR010945">
    <property type="entry name" value="Malate_DH_type2"/>
</dbReference>
<comment type="caution">
    <text evidence="2">The sequence shown here is derived from an EMBL/GenBank/DDBJ whole genome shotgun (WGS) entry which is preliminary data.</text>
</comment>
<sequence length="506" mass="57702">MAARIVIAGESQCNVFAEVCIVADYLAQNLPDLCYERIEKPVVEWEQWLCKLNQKNKWHHIGSPVVWKELLMKGSKPFYIGGASDFLDYCHSYYHFDQFMTTEKLDSLVHNFTQYEKKLRKDWNVVSQRLCNEFVEPTPKKKFIVTISCTGFPIAMHIVSGLLEMAVGNKSISKIYIFDSECSEDFMDFIERECSYIGTNNPGKVVKVVEKVGMALTHTDLFIVLDHVPFNIDSPIGSWLHANKKIMTELALVVNASASRKMYILFPNLGPACYNATILMNSVTNIKKRNIVVATSDLGLNISALAAEIAEVPMRNMFCPPVWGFVGINNLVDIRTTVHKYNTFEPYSRYTKVKNSSLIIGSLTPEMRTLEYLMYFDDSLWIKVAEQKDKLHEGQLHLNKAAAVLNVVKLWLFDTNPEHIISLGIPCNGSFGLQFKGIFSQPARLVGGVWIPASDYLLPKDPQMKLPYLEQMANYVMDLKKDDLPEVKPFYPCTCKPKLFKKKQVW</sequence>
<organism evidence="2 5">
    <name type="scientific">Loxostege sticticalis</name>
    <name type="common">Beet webworm moth</name>
    <dbReference type="NCBI Taxonomy" id="481309"/>
    <lineage>
        <taxon>Eukaryota</taxon>
        <taxon>Metazoa</taxon>
        <taxon>Ecdysozoa</taxon>
        <taxon>Arthropoda</taxon>
        <taxon>Hexapoda</taxon>
        <taxon>Insecta</taxon>
        <taxon>Pterygota</taxon>
        <taxon>Neoptera</taxon>
        <taxon>Endopterygota</taxon>
        <taxon>Lepidoptera</taxon>
        <taxon>Glossata</taxon>
        <taxon>Ditrysia</taxon>
        <taxon>Pyraloidea</taxon>
        <taxon>Crambidae</taxon>
        <taxon>Pyraustinae</taxon>
        <taxon>Loxostege</taxon>
    </lineage>
</organism>
<gene>
    <name evidence="3" type="ORF">ABMA27_000731</name>
    <name evidence="2" type="ORF">ABMA28_000787</name>
</gene>
<dbReference type="InterPro" id="IPR015955">
    <property type="entry name" value="Lactate_DH/Glyco_Ohase_4_C"/>
</dbReference>
<dbReference type="Proteomes" id="UP001549921">
    <property type="component" value="Unassembled WGS sequence"/>
</dbReference>
<dbReference type="AlphaFoldDB" id="A0ABD0T3S0"/>
<evidence type="ECO:0000313" key="5">
    <source>
        <dbReference type="Proteomes" id="UP001549921"/>
    </source>
</evidence>
<proteinExistence type="predicted"/>
<dbReference type="Gene3D" id="3.90.110.10">
    <property type="entry name" value="Lactate dehydrogenase/glycoside hydrolase, family 4, C-terminal"/>
    <property type="match status" value="1"/>
</dbReference>
<reference evidence="4 5" key="1">
    <citation type="submission" date="2024-06" db="EMBL/GenBank/DDBJ databases">
        <title>A chromosome-level genome assembly of beet webworm, Loxostege sticticalis.</title>
        <authorList>
            <person name="Zhang Y."/>
        </authorList>
    </citation>
    <scope>NUCLEOTIDE SEQUENCE [LARGE SCALE GENOMIC DNA]</scope>
    <source>
        <strain evidence="3">AQ026</strain>
        <strain evidence="2">AQ028</strain>
        <tissue evidence="2">Male pupae</tissue>
        <tissue evidence="3">Whole body</tissue>
    </source>
</reference>
<evidence type="ECO:0000313" key="4">
    <source>
        <dbReference type="Proteomes" id="UP001549920"/>
    </source>
</evidence>
<dbReference type="GO" id="GO:0016491">
    <property type="term" value="F:oxidoreductase activity"/>
    <property type="evidence" value="ECO:0007669"/>
    <property type="project" value="UniProtKB-KW"/>
</dbReference>
<evidence type="ECO:0000313" key="3">
    <source>
        <dbReference type="EMBL" id="KAL0882186.1"/>
    </source>
</evidence>
<keyword evidence="4" id="KW-1185">Reference proteome</keyword>
<accession>A0ABD0T3S0</accession>
<evidence type="ECO:0000256" key="1">
    <source>
        <dbReference type="ARBA" id="ARBA00023002"/>
    </source>
</evidence>
<dbReference type="PANTHER" id="PTHR23382">
    <property type="entry name" value="MALATE DEHYDROGENASE"/>
    <property type="match status" value="1"/>
</dbReference>
<dbReference type="Proteomes" id="UP001549920">
    <property type="component" value="Unassembled WGS sequence"/>
</dbReference>
<name>A0ABD0T3S0_LOXSC</name>